<protein>
    <submittedName>
        <fullName evidence="1">S23 ribosomal protein</fullName>
    </submittedName>
</protein>
<reference evidence="1 2" key="1">
    <citation type="journal article" date="2015" name="Nature">
        <title>rRNA introns, odd ribosomes, and small enigmatic genomes across a large radiation of phyla.</title>
        <authorList>
            <person name="Brown C.T."/>
            <person name="Hug L.A."/>
            <person name="Thomas B.C."/>
            <person name="Sharon I."/>
            <person name="Castelle C.J."/>
            <person name="Singh A."/>
            <person name="Wilkins M.J."/>
            <person name="Williams K.H."/>
            <person name="Banfield J.F."/>
        </authorList>
    </citation>
    <scope>NUCLEOTIDE SEQUENCE [LARGE SCALE GENOMIC DNA]</scope>
</reference>
<dbReference type="Proteomes" id="UP000034917">
    <property type="component" value="Unassembled WGS sequence"/>
</dbReference>
<accession>A0A0G0GFP8</accession>
<gene>
    <name evidence="1" type="ORF">US40_C0013G0002</name>
</gene>
<dbReference type="AlphaFoldDB" id="A0A0G0GFP8"/>
<dbReference type="InterPro" id="IPR012657">
    <property type="entry name" value="23S_rRNA-intervening_sequence"/>
</dbReference>
<sequence>MINVKLNTNGNSFEKLIVWEKTHQFVLEIYSITKEFPSDEKYLLVNQIRRSSSSIAANIVEGNERKSKKEFIQFLYTAKASLSETKYHLLLSKDLNYLDKNIYVKLNVQANEIGKLINGLINYLKK</sequence>
<comment type="caution">
    <text evidence="1">The sequence shown here is derived from an EMBL/GenBank/DDBJ whole genome shotgun (WGS) entry which is preliminary data.</text>
</comment>
<dbReference type="Gene3D" id="1.20.1440.60">
    <property type="entry name" value="23S rRNA-intervening sequence"/>
    <property type="match status" value="1"/>
</dbReference>
<dbReference type="PANTHER" id="PTHR38471:SF2">
    <property type="entry name" value="FOUR HELIX BUNDLE PROTEIN"/>
    <property type="match status" value="1"/>
</dbReference>
<dbReference type="NCBIfam" id="TIGR02436">
    <property type="entry name" value="four helix bundle protein"/>
    <property type="match status" value="1"/>
</dbReference>
<dbReference type="InterPro" id="IPR036583">
    <property type="entry name" value="23S_rRNA_IVS_sf"/>
</dbReference>
<dbReference type="GO" id="GO:0005840">
    <property type="term" value="C:ribosome"/>
    <property type="evidence" value="ECO:0007669"/>
    <property type="project" value="UniProtKB-KW"/>
</dbReference>
<dbReference type="CDD" id="cd16377">
    <property type="entry name" value="23S_rRNA_IVP_like"/>
    <property type="match status" value="1"/>
</dbReference>
<dbReference type="EMBL" id="LBSV01000013">
    <property type="protein sequence ID" value="KKQ24870.1"/>
    <property type="molecule type" value="Genomic_DNA"/>
</dbReference>
<keyword evidence="1" id="KW-0687">Ribonucleoprotein</keyword>
<dbReference type="Pfam" id="PF05635">
    <property type="entry name" value="23S_rRNA_IVP"/>
    <property type="match status" value="1"/>
</dbReference>
<evidence type="ECO:0000313" key="2">
    <source>
        <dbReference type="Proteomes" id="UP000034917"/>
    </source>
</evidence>
<proteinExistence type="predicted"/>
<name>A0A0G0GFP8_9BACT</name>
<dbReference type="SUPFAM" id="SSF158446">
    <property type="entry name" value="IVS-encoded protein-like"/>
    <property type="match status" value="1"/>
</dbReference>
<evidence type="ECO:0000313" key="1">
    <source>
        <dbReference type="EMBL" id="KKQ24870.1"/>
    </source>
</evidence>
<organism evidence="1 2">
    <name type="scientific">Candidatus Roizmanbacteria bacterium GW2011_GWC2_37_13</name>
    <dbReference type="NCBI Taxonomy" id="1618486"/>
    <lineage>
        <taxon>Bacteria</taxon>
        <taxon>Candidatus Roizmaniibacteriota</taxon>
    </lineage>
</organism>
<dbReference type="PANTHER" id="PTHR38471">
    <property type="entry name" value="FOUR HELIX BUNDLE PROTEIN"/>
    <property type="match status" value="1"/>
</dbReference>
<keyword evidence="1" id="KW-0689">Ribosomal protein</keyword>